<proteinExistence type="predicted"/>
<dbReference type="Gene3D" id="3.40.640.10">
    <property type="entry name" value="Type I PLP-dependent aspartate aminotransferase-like (Major domain)"/>
    <property type="match status" value="1"/>
</dbReference>
<dbReference type="Gene3D" id="3.90.1150.10">
    <property type="entry name" value="Aspartate Aminotransferase, domain 1"/>
    <property type="match status" value="1"/>
</dbReference>
<gene>
    <name evidence="1" type="ORF">METZ01_LOCUS177527</name>
</gene>
<dbReference type="InterPro" id="IPR015421">
    <property type="entry name" value="PyrdxlP-dep_Trfase_major"/>
</dbReference>
<organism evidence="1">
    <name type="scientific">marine metagenome</name>
    <dbReference type="NCBI Taxonomy" id="408172"/>
    <lineage>
        <taxon>unclassified sequences</taxon>
        <taxon>metagenomes</taxon>
        <taxon>ecological metagenomes</taxon>
    </lineage>
</organism>
<dbReference type="InterPro" id="IPR015424">
    <property type="entry name" value="PyrdxlP-dep_Trfase"/>
</dbReference>
<dbReference type="EMBL" id="UINC01034198">
    <property type="protein sequence ID" value="SVB24673.1"/>
    <property type="molecule type" value="Genomic_DNA"/>
</dbReference>
<dbReference type="Pfam" id="PF01041">
    <property type="entry name" value="DegT_DnrJ_EryC1"/>
    <property type="match status" value="1"/>
</dbReference>
<dbReference type="InterPro" id="IPR000653">
    <property type="entry name" value="DegT/StrS_aminotransferase"/>
</dbReference>
<accession>A0A382CH29</accession>
<dbReference type="GO" id="GO:0000271">
    <property type="term" value="P:polysaccharide biosynthetic process"/>
    <property type="evidence" value="ECO:0007669"/>
    <property type="project" value="TreeGrafter"/>
</dbReference>
<dbReference type="GO" id="GO:0030170">
    <property type="term" value="F:pyridoxal phosphate binding"/>
    <property type="evidence" value="ECO:0007669"/>
    <property type="project" value="TreeGrafter"/>
</dbReference>
<dbReference type="CDD" id="cd00616">
    <property type="entry name" value="AHBA_syn"/>
    <property type="match status" value="1"/>
</dbReference>
<name>A0A382CH29_9ZZZZ</name>
<protein>
    <submittedName>
        <fullName evidence="1">Uncharacterized protein</fullName>
    </submittedName>
</protein>
<dbReference type="AlphaFoldDB" id="A0A382CH29"/>
<dbReference type="GO" id="GO:0008483">
    <property type="term" value="F:transaminase activity"/>
    <property type="evidence" value="ECO:0007669"/>
    <property type="project" value="TreeGrafter"/>
</dbReference>
<dbReference type="SUPFAM" id="SSF53383">
    <property type="entry name" value="PLP-dependent transferases"/>
    <property type="match status" value="1"/>
</dbReference>
<reference evidence="1" key="1">
    <citation type="submission" date="2018-05" db="EMBL/GenBank/DDBJ databases">
        <authorList>
            <person name="Lanie J.A."/>
            <person name="Ng W.-L."/>
            <person name="Kazmierczak K.M."/>
            <person name="Andrzejewski T.M."/>
            <person name="Davidsen T.M."/>
            <person name="Wayne K.J."/>
            <person name="Tettelin H."/>
            <person name="Glass J.I."/>
            <person name="Rusch D."/>
            <person name="Podicherti R."/>
            <person name="Tsui H.-C.T."/>
            <person name="Winkler M.E."/>
        </authorList>
    </citation>
    <scope>NUCLEOTIDE SEQUENCE</scope>
</reference>
<dbReference type="InterPro" id="IPR015422">
    <property type="entry name" value="PyrdxlP-dep_Trfase_small"/>
</dbReference>
<evidence type="ECO:0000313" key="1">
    <source>
        <dbReference type="EMBL" id="SVB24673.1"/>
    </source>
</evidence>
<dbReference type="PANTHER" id="PTHR30244:SF34">
    <property type="entry name" value="DTDP-4-AMINO-4,6-DIDEOXYGALACTOSE TRANSAMINASE"/>
    <property type="match status" value="1"/>
</dbReference>
<dbReference type="PANTHER" id="PTHR30244">
    <property type="entry name" value="TRANSAMINASE"/>
    <property type="match status" value="1"/>
</dbReference>
<sequence>MENIQNKEVILPSMSFVSTAHAVTANNAKPVFVDINLDTLCIDPEEIEESVTNSTRIILPVHFAGMPSDLKRIQEICHKNNLTLIEDAAHAAGATFGGKKIGGHGKFVCFSFHPVKNLAMPTGGLISINDKNHQKIGEKLKEKRWCGITNRVKTAYDVKEFGWNYYMNEFSAAMGITQLEKLERLNRIRQNNAKKYFDELDCVRKLKFDKCCVYHFYWILVKNRDKLRKILLNEGIETGTHYKPIHKFSMYNKKISLPNTEYAAKSIITLPTHPNLTENNLDKIIKIINKHEKS</sequence>